<sequence length="324" mass="35547">MATTKSGIRQHNNDQTGTCAVFVEKHSGNSRDTGFSGANTNWLPQYQDAVECLAGGNKPDLIATHLEKKWETVEAVLNTASKNGVGTFLNPSLVYHLLAPIYKTVTHLLTIEKEAAEPTCIPEKELRSEEKLLEACESFMEQGVKHAVITCVPKALSVPLRAIMVWCRQSGTSRSRTQLELGDDTFVGTYALEYVRQKQRGEPRDIKRAVERGCRVAAKTCGQLGAQDFIPLADEINVDGRIFYPNDPLGSSAGLPWNTLEFSASRGPELNSQYSKGTHPVTIVDIGNLMCEGLFATMHITIIPIEWQSGGSHHNIEKHLESGG</sequence>
<comment type="caution">
    <text evidence="1">The sequence shown here is derived from an EMBL/GenBank/DDBJ whole genome shotgun (WGS) entry which is preliminary data.</text>
</comment>
<reference evidence="1" key="1">
    <citation type="submission" date="2022-10" db="EMBL/GenBank/DDBJ databases">
        <title>Culturing micro-colonial fungi from biological soil crusts in the Mojave desert and describing Neophaeococcomyces mojavensis, and introducing the new genera and species Taxawa tesnikishii.</title>
        <authorList>
            <person name="Kurbessoian T."/>
            <person name="Stajich J.E."/>
        </authorList>
    </citation>
    <scope>NUCLEOTIDE SEQUENCE</scope>
    <source>
        <strain evidence="1">JES_112</strain>
    </source>
</reference>
<evidence type="ECO:0000313" key="2">
    <source>
        <dbReference type="Proteomes" id="UP001172386"/>
    </source>
</evidence>
<accession>A0ACC3AC13</accession>
<keyword evidence="2" id="KW-1185">Reference proteome</keyword>
<dbReference type="EMBL" id="JAPDRQ010000044">
    <property type="protein sequence ID" value="KAJ9659052.1"/>
    <property type="molecule type" value="Genomic_DNA"/>
</dbReference>
<evidence type="ECO:0000313" key="1">
    <source>
        <dbReference type="EMBL" id="KAJ9659052.1"/>
    </source>
</evidence>
<organism evidence="1 2">
    <name type="scientific">Neophaeococcomyces mojaviensis</name>
    <dbReference type="NCBI Taxonomy" id="3383035"/>
    <lineage>
        <taxon>Eukaryota</taxon>
        <taxon>Fungi</taxon>
        <taxon>Dikarya</taxon>
        <taxon>Ascomycota</taxon>
        <taxon>Pezizomycotina</taxon>
        <taxon>Eurotiomycetes</taxon>
        <taxon>Chaetothyriomycetidae</taxon>
        <taxon>Chaetothyriales</taxon>
        <taxon>Chaetothyriales incertae sedis</taxon>
        <taxon>Neophaeococcomyces</taxon>
    </lineage>
</organism>
<name>A0ACC3AC13_9EURO</name>
<dbReference type="Proteomes" id="UP001172386">
    <property type="component" value="Unassembled WGS sequence"/>
</dbReference>
<proteinExistence type="predicted"/>
<protein>
    <submittedName>
        <fullName evidence="1">Uncharacterized protein</fullName>
    </submittedName>
</protein>
<gene>
    <name evidence="1" type="ORF">H2198_003341</name>
</gene>